<accession>A0A673BMF9</accession>
<protein>
    <recommendedName>
        <fullName evidence="7">protein-glutamine gamma-glutamyltransferase</fullName>
        <ecNumber evidence="7">2.3.2.13</ecNumber>
    </recommendedName>
</protein>
<keyword evidence="6" id="KW-0012">Acyltransferase</keyword>
<feature type="active site" evidence="8">
    <location>
        <position position="364"/>
    </location>
</feature>
<feature type="active site" evidence="8">
    <location>
        <position position="341"/>
    </location>
</feature>
<reference evidence="10" key="3">
    <citation type="submission" date="2025-09" db="UniProtKB">
        <authorList>
            <consortium name="Ensembl"/>
        </authorList>
    </citation>
    <scope>IDENTIFICATION</scope>
</reference>
<dbReference type="Gene3D" id="3.90.260.10">
    <property type="entry name" value="Transglutaminase-like"/>
    <property type="match status" value="1"/>
</dbReference>
<dbReference type="GO" id="GO:0046872">
    <property type="term" value="F:metal ion binding"/>
    <property type="evidence" value="ECO:0007669"/>
    <property type="project" value="UniProtKB-KW"/>
</dbReference>
<dbReference type="InterPro" id="IPR014756">
    <property type="entry name" value="Ig_E-set"/>
</dbReference>
<dbReference type="AlphaFoldDB" id="A0A673BMF9"/>
<dbReference type="InterPro" id="IPR036985">
    <property type="entry name" value="Transglutaminase-like_sf"/>
</dbReference>
<dbReference type="EC" id="2.3.2.13" evidence="7"/>
<evidence type="ECO:0000256" key="8">
    <source>
        <dbReference type="PIRSR" id="PIRSR000459-1"/>
    </source>
</evidence>
<comment type="similarity">
    <text evidence="2">Belongs to the transglutaminase superfamily. Transglutaminase family.</text>
</comment>
<name>A0A673BMF9_9TELE</name>
<dbReference type="GO" id="GO:0005739">
    <property type="term" value="C:mitochondrion"/>
    <property type="evidence" value="ECO:0007669"/>
    <property type="project" value="TreeGrafter"/>
</dbReference>
<dbReference type="Pfam" id="PF01841">
    <property type="entry name" value="Transglut_core"/>
    <property type="match status" value="1"/>
</dbReference>
<gene>
    <name evidence="10" type="primary">tgm2</name>
</gene>
<dbReference type="InterPro" id="IPR013783">
    <property type="entry name" value="Ig-like_fold"/>
</dbReference>
<dbReference type="InterPro" id="IPR001102">
    <property type="entry name" value="Transglutaminase_N"/>
</dbReference>
<dbReference type="SUPFAM" id="SSF49309">
    <property type="entry name" value="Transglutaminase, two C-terminal domains"/>
    <property type="match status" value="2"/>
</dbReference>
<proteinExistence type="inferred from homology"/>
<keyword evidence="3" id="KW-0808">Transferase</keyword>
<sequence length="701" mass="79157">WQQLPISNDYSLCRLKFVNFESHKNHIFHETQGLSREQLVVRRGKPFRVTLLFQGRSVSRHTQALDLEVQLGQLSEKFPVKFSKEGFESCCWSARVYPEDVRTQSITVRICSPVVSSVATYNLLLHIHTPHNRRSYQLGTFVLLCNPWLKDDPVYLPSDVQLQEYVRSDYGLVYTGTTQNIGLRPWSFGQYEPGVLEACLKLLQVSPQHLDNKHHDYIRRSDAIYLSRVVCAMVNCNDDLGVLAGKWNGSYSDGVRPTEWSGSAEVLQRWASSNCSPVRYGQCWVFASVLCTVMRVLGIPSRVVTVFNAAHDVNANLTIEEYYSSRGEKLGLSKDSIWNFHVWVECWMRRPDLGAEFDGWQVVDPTPQEKSAGVYCCGPCPVASIQRRSLESPYDTSFIYASVDASVIRLVVRDGLVVGRTVDTELVGRLICTKSIGSDRPEDLTQNYKIQRRMWCVVSVELKYCNIHSSKSCRSSSRQNCPSLLEVSLNIDKIPSVGDSICVCVTVRSWSSSRRVLMEHVNAQLKQYDSSPRQSFWRTHKQVHIQPGEVLTHHHTISASKYKSLLANDDIVNVAVVIKDMRTQERFLAAQEIRISPPEIRIEIEGGDIIQMSKEYTALVSFTNMFTEVLSGAVLAVEGFGLLQSKHQTRLVLLQPGKTMNIKVSFVASSPGTKLLMATFSHNSSPGVFSRSFHKVSVVTE</sequence>
<dbReference type="PANTHER" id="PTHR11590:SF80">
    <property type="entry name" value="TRANSGLUTAMINASE 5,-LIKE"/>
    <property type="match status" value="1"/>
</dbReference>
<keyword evidence="4" id="KW-0479">Metal-binding</keyword>
<dbReference type="GO" id="GO:0007399">
    <property type="term" value="P:nervous system development"/>
    <property type="evidence" value="ECO:0007669"/>
    <property type="project" value="UniProtKB-ARBA"/>
</dbReference>
<dbReference type="InterPro" id="IPR036238">
    <property type="entry name" value="Transglutaminase_C_sf"/>
</dbReference>
<dbReference type="InterPro" id="IPR050779">
    <property type="entry name" value="Transglutaminase"/>
</dbReference>
<evidence type="ECO:0000259" key="9">
    <source>
        <dbReference type="SMART" id="SM00460"/>
    </source>
</evidence>
<dbReference type="InterPro" id="IPR002931">
    <property type="entry name" value="Transglutaminase-like"/>
</dbReference>
<evidence type="ECO:0000256" key="1">
    <source>
        <dbReference type="ARBA" id="ARBA00001913"/>
    </source>
</evidence>
<dbReference type="GO" id="GO:0003810">
    <property type="term" value="F:protein-glutamine gamma-glutamyltransferase activity"/>
    <property type="evidence" value="ECO:0007669"/>
    <property type="project" value="UniProtKB-EC"/>
</dbReference>
<evidence type="ECO:0000256" key="3">
    <source>
        <dbReference type="ARBA" id="ARBA00022679"/>
    </source>
</evidence>
<dbReference type="PANTHER" id="PTHR11590">
    <property type="entry name" value="PROTEIN-GLUTAMINE GAMMA-GLUTAMYLTRANSFERASE"/>
    <property type="match status" value="1"/>
</dbReference>
<evidence type="ECO:0000256" key="4">
    <source>
        <dbReference type="ARBA" id="ARBA00022723"/>
    </source>
</evidence>
<dbReference type="Ensembl" id="ENSSORT00005042859.1">
    <property type="protein sequence ID" value="ENSSORP00005041787.1"/>
    <property type="gene ID" value="ENSSORG00005019404.1"/>
</dbReference>
<dbReference type="PIRSF" id="PIRSF000459">
    <property type="entry name" value="TGM_EBP42"/>
    <property type="match status" value="1"/>
</dbReference>
<dbReference type="Gene3D" id="2.60.40.10">
    <property type="entry name" value="Immunoglobulins"/>
    <property type="match status" value="3"/>
</dbReference>
<evidence type="ECO:0000256" key="6">
    <source>
        <dbReference type="ARBA" id="ARBA00023315"/>
    </source>
</evidence>
<feature type="active site" evidence="8">
    <location>
        <position position="283"/>
    </location>
</feature>
<dbReference type="SUPFAM" id="SSF54001">
    <property type="entry name" value="Cysteine proteinases"/>
    <property type="match status" value="1"/>
</dbReference>
<dbReference type="FunFam" id="3.90.260.10:FF:000001">
    <property type="entry name" value="Protein-glutamine gamma-glutamyltransferase 2"/>
    <property type="match status" value="1"/>
</dbReference>
<dbReference type="SMART" id="SM00460">
    <property type="entry name" value="TGc"/>
    <property type="match status" value="1"/>
</dbReference>
<dbReference type="InterPro" id="IPR023608">
    <property type="entry name" value="Transglutaminase_animal"/>
</dbReference>
<organism evidence="10 11">
    <name type="scientific">Sphaeramia orbicularis</name>
    <name type="common">orbiculate cardinalfish</name>
    <dbReference type="NCBI Taxonomy" id="375764"/>
    <lineage>
        <taxon>Eukaryota</taxon>
        <taxon>Metazoa</taxon>
        <taxon>Chordata</taxon>
        <taxon>Craniata</taxon>
        <taxon>Vertebrata</taxon>
        <taxon>Euteleostomi</taxon>
        <taxon>Actinopterygii</taxon>
        <taxon>Neopterygii</taxon>
        <taxon>Teleostei</taxon>
        <taxon>Neoteleostei</taxon>
        <taxon>Acanthomorphata</taxon>
        <taxon>Gobiaria</taxon>
        <taxon>Kurtiformes</taxon>
        <taxon>Apogonoidei</taxon>
        <taxon>Apogonidae</taxon>
        <taxon>Apogoninae</taxon>
        <taxon>Sphaeramia</taxon>
    </lineage>
</organism>
<evidence type="ECO:0000256" key="5">
    <source>
        <dbReference type="ARBA" id="ARBA00022837"/>
    </source>
</evidence>
<evidence type="ECO:0000313" key="10">
    <source>
        <dbReference type="Ensembl" id="ENSSORP00005041787.1"/>
    </source>
</evidence>
<reference evidence="10" key="1">
    <citation type="submission" date="2019-06" db="EMBL/GenBank/DDBJ databases">
        <authorList>
            <consortium name="Wellcome Sanger Institute Data Sharing"/>
        </authorList>
    </citation>
    <scope>NUCLEOTIDE SEQUENCE [LARGE SCALE GENOMIC DNA]</scope>
</reference>
<comment type="cofactor">
    <cofactor evidence="1">
        <name>Ca(2+)</name>
        <dbReference type="ChEBI" id="CHEBI:29108"/>
    </cofactor>
</comment>
<dbReference type="Pfam" id="PF00868">
    <property type="entry name" value="Transglut_N"/>
    <property type="match status" value="1"/>
</dbReference>
<keyword evidence="11" id="KW-1185">Reference proteome</keyword>
<dbReference type="InParanoid" id="A0A673BMF9"/>
<evidence type="ECO:0000256" key="7">
    <source>
        <dbReference type="ARBA" id="ARBA00024222"/>
    </source>
</evidence>
<feature type="domain" description="Transglutaminase-like" evidence="9">
    <location>
        <begin position="275"/>
        <end position="367"/>
    </location>
</feature>
<evidence type="ECO:0000256" key="2">
    <source>
        <dbReference type="ARBA" id="ARBA00005968"/>
    </source>
</evidence>
<dbReference type="SUPFAM" id="SSF81296">
    <property type="entry name" value="E set domains"/>
    <property type="match status" value="1"/>
</dbReference>
<reference evidence="10" key="2">
    <citation type="submission" date="2025-08" db="UniProtKB">
        <authorList>
            <consortium name="Ensembl"/>
        </authorList>
    </citation>
    <scope>IDENTIFICATION</scope>
</reference>
<dbReference type="InterPro" id="IPR038765">
    <property type="entry name" value="Papain-like_cys_pep_sf"/>
</dbReference>
<evidence type="ECO:0000313" key="11">
    <source>
        <dbReference type="Proteomes" id="UP000472271"/>
    </source>
</evidence>
<dbReference type="Proteomes" id="UP000472271">
    <property type="component" value="Chromosome 7"/>
</dbReference>
<keyword evidence="5" id="KW-0106">Calcium</keyword>